<proteinExistence type="predicted"/>
<evidence type="ECO:0000313" key="3">
    <source>
        <dbReference type="Proteomes" id="UP001597156"/>
    </source>
</evidence>
<sequence>MLNRQYKVAIIGAGAAGIGMSVALKQYGLKDHIVLEKGQVGNSFQHWNTQTRFISPSFTTNGFGVPDLNAVTPTTSPAFTLLEEHPSGPEYQAYLNSLVDYYQLPVEEHADVVQIEKAANDQYHIHLADHSLIVAEYVIIALGDYSFPDTANIKNAELGRHYRDIKEYDQFIGQGPQTIIGGNESAFDLATHLAALGIQSTLYTAEPAFNLDEPDPSKRLSTYTFNNFQPFESSITVKNDAKVVQIEKIGDQYQLDFANGAKQLITSQPLLATGFSNTQSKLVKDLFAVENARAVLNDEDESTRTKNVFMVGPEVVHGKVILCYVYKYRQRFAPLAELILRRDNQPINTEVAEQYRINNMYLKNLSNCAVDCDC</sequence>
<dbReference type="RefSeq" id="WP_121977711.1">
    <property type="nucleotide sequence ID" value="NZ_JBHTLH010000005.1"/>
</dbReference>
<gene>
    <name evidence="2" type="ORF">ACFQ22_01840</name>
</gene>
<comment type="caution">
    <text evidence="2">The sequence shown here is derived from an EMBL/GenBank/DDBJ whole genome shotgun (WGS) entry which is preliminary data.</text>
</comment>
<evidence type="ECO:0000313" key="2">
    <source>
        <dbReference type="EMBL" id="MFD1124104.1"/>
    </source>
</evidence>
<dbReference type="PANTHER" id="PTHR43539">
    <property type="entry name" value="FLAVIN-BINDING MONOOXYGENASE-LIKE PROTEIN (AFU_ORTHOLOGUE AFUA_4G09220)"/>
    <property type="match status" value="1"/>
</dbReference>
<organism evidence="2 3">
    <name type="scientific">Lentilactobacillus raoultii</name>
    <dbReference type="NCBI Taxonomy" id="1987503"/>
    <lineage>
        <taxon>Bacteria</taxon>
        <taxon>Bacillati</taxon>
        <taxon>Bacillota</taxon>
        <taxon>Bacilli</taxon>
        <taxon>Lactobacillales</taxon>
        <taxon>Lactobacillaceae</taxon>
        <taxon>Lentilactobacillus</taxon>
    </lineage>
</organism>
<dbReference type="Pfam" id="PF13738">
    <property type="entry name" value="Pyr_redox_3"/>
    <property type="match status" value="1"/>
</dbReference>
<dbReference type="PRINTS" id="PR00411">
    <property type="entry name" value="PNDRDTASEI"/>
</dbReference>
<evidence type="ECO:0000256" key="1">
    <source>
        <dbReference type="ARBA" id="ARBA00023002"/>
    </source>
</evidence>
<reference evidence="3" key="1">
    <citation type="journal article" date="2019" name="Int. J. Syst. Evol. Microbiol.">
        <title>The Global Catalogue of Microorganisms (GCM) 10K type strain sequencing project: providing services to taxonomists for standard genome sequencing and annotation.</title>
        <authorList>
            <consortium name="The Broad Institute Genomics Platform"/>
            <consortium name="The Broad Institute Genome Sequencing Center for Infectious Disease"/>
            <person name="Wu L."/>
            <person name="Ma J."/>
        </authorList>
    </citation>
    <scope>NUCLEOTIDE SEQUENCE [LARGE SCALE GENOMIC DNA]</scope>
    <source>
        <strain evidence="3">CCUG 71848</strain>
    </source>
</reference>
<protein>
    <submittedName>
        <fullName evidence="2">NAD(P)/FAD-dependent oxidoreductase</fullName>
        <ecNumber evidence="2">1.-.-.-</ecNumber>
    </submittedName>
</protein>
<dbReference type="Proteomes" id="UP001597156">
    <property type="component" value="Unassembled WGS sequence"/>
</dbReference>
<dbReference type="Gene3D" id="3.50.50.60">
    <property type="entry name" value="FAD/NAD(P)-binding domain"/>
    <property type="match status" value="2"/>
</dbReference>
<dbReference type="PRINTS" id="PR00368">
    <property type="entry name" value="FADPNR"/>
</dbReference>
<dbReference type="SUPFAM" id="SSF51905">
    <property type="entry name" value="FAD/NAD(P)-binding domain"/>
    <property type="match status" value="1"/>
</dbReference>
<accession>A0ABW3PD68</accession>
<dbReference type="EC" id="1.-.-.-" evidence="2"/>
<dbReference type="EMBL" id="JBHTLH010000005">
    <property type="protein sequence ID" value="MFD1124104.1"/>
    <property type="molecule type" value="Genomic_DNA"/>
</dbReference>
<dbReference type="GO" id="GO:0016491">
    <property type="term" value="F:oxidoreductase activity"/>
    <property type="evidence" value="ECO:0007669"/>
    <property type="project" value="UniProtKB-KW"/>
</dbReference>
<dbReference type="InterPro" id="IPR050982">
    <property type="entry name" value="Auxin_biosynth/cation_transpt"/>
</dbReference>
<name>A0ABW3PD68_9LACO</name>
<keyword evidence="3" id="KW-1185">Reference proteome</keyword>
<keyword evidence="1 2" id="KW-0560">Oxidoreductase</keyword>
<dbReference type="InterPro" id="IPR036188">
    <property type="entry name" value="FAD/NAD-bd_sf"/>
</dbReference>
<dbReference type="PANTHER" id="PTHR43539:SF89">
    <property type="entry name" value="NAD(P)-BINDING DOMAIN-CONTAINING PROTEIN"/>
    <property type="match status" value="1"/>
</dbReference>